<proteinExistence type="inferred from homology"/>
<dbReference type="GO" id="GO:0016746">
    <property type="term" value="F:acyltransferase activity"/>
    <property type="evidence" value="ECO:0007669"/>
    <property type="project" value="UniProtKB-KW"/>
</dbReference>
<dbReference type="SUPFAM" id="SSF53901">
    <property type="entry name" value="Thiolase-like"/>
    <property type="match status" value="2"/>
</dbReference>
<dbReference type="AlphaFoldDB" id="A0A7H8QXR8"/>
<gene>
    <name evidence="5" type="ORF">TRUGW13939_06052</name>
</gene>
<keyword evidence="3" id="KW-0012">Acyltransferase</keyword>
<dbReference type="RefSeq" id="XP_035345102.1">
    <property type="nucleotide sequence ID" value="XM_035489209.1"/>
</dbReference>
<name>A0A7H8QXR8_TALRU</name>
<evidence type="ECO:0000256" key="1">
    <source>
        <dbReference type="ARBA" id="ARBA00010982"/>
    </source>
</evidence>
<dbReference type="OrthoDB" id="435240at2759"/>
<dbReference type="PANTHER" id="PTHR18919:SF139">
    <property type="entry name" value="THIOLASE-LIKE PROTEIN TYPE 1 ADDITIONAL C-TERMINAL DOMAIN-CONTAINING PROTEIN"/>
    <property type="match status" value="1"/>
</dbReference>
<sequence>MSLAGKQTPVIIGVGDIRNASTGVEHAREPAELMLDAIRQALQDTGLNSIEELRSQIDSIDVVRTWTWAYGDLPGLLAERLNIPRPPKRKTYTENGGNQPAKILDEAARRISQGEIKVALITGGEALASLTACSKQGEYPPPGWTAADENFEIFSPSERRHGNPYSMGAPIQVYPLYENGFRAHRGQSASGNNSESAQLYANFSQVASKHPFAWSYGKPPLGTDAIGNVSEANRMICYPYPLLMNAFNMVNMAAACVLTSTDVARKLGIPESKWIYTLGGAGTKESDIFWERPNYYSSPAISRSIDEALNVSGIKTDDVDVFDLYSCFPIVPKLACHHLKLDPCNPSKPITVLGGLTSFGGAGNNYSMHAVTELVRRLRDPSRQDKIALVLANGGVLSYQHVICLSKDPRHDGRSYPEKNPLPERITDVPIPALTEHAEGEATIETYTIEYNRDGSPAEGYIIGRLKDSSNSRFLSVTADQDSLQQLAALASSDEPIGKSGFVYVEDKPEVDPKERKNLFIFGKRSTKL</sequence>
<dbReference type="KEGG" id="trg:TRUGW13939_06052"/>
<keyword evidence="2" id="KW-0808">Transferase</keyword>
<evidence type="ECO:0000256" key="2">
    <source>
        <dbReference type="ARBA" id="ARBA00022679"/>
    </source>
</evidence>
<evidence type="ECO:0000313" key="5">
    <source>
        <dbReference type="EMBL" id="QKX58924.1"/>
    </source>
</evidence>
<evidence type="ECO:0000259" key="4">
    <source>
        <dbReference type="Pfam" id="PF18313"/>
    </source>
</evidence>
<reference evidence="6" key="1">
    <citation type="submission" date="2020-06" db="EMBL/GenBank/DDBJ databases">
        <title>A chromosome-scale genome assembly of Talaromyces rugulosus W13939.</title>
        <authorList>
            <person name="Wang B."/>
            <person name="Guo L."/>
            <person name="Ye K."/>
            <person name="Wang L."/>
        </authorList>
    </citation>
    <scope>NUCLEOTIDE SEQUENCE [LARGE SCALE GENOMIC DNA]</scope>
    <source>
        <strain evidence="6">W13939</strain>
    </source>
</reference>
<accession>A0A7H8QXR8</accession>
<dbReference type="Proteomes" id="UP000509510">
    <property type="component" value="Chromosome III"/>
</dbReference>
<dbReference type="Pfam" id="PF18313">
    <property type="entry name" value="TLP1_add_C"/>
    <property type="match status" value="1"/>
</dbReference>
<dbReference type="GeneID" id="55993548"/>
<evidence type="ECO:0000256" key="3">
    <source>
        <dbReference type="ARBA" id="ARBA00023315"/>
    </source>
</evidence>
<keyword evidence="6" id="KW-1185">Reference proteome</keyword>
<comment type="similarity">
    <text evidence="1">Belongs to the thiolase-like superfamily. Thiolase family.</text>
</comment>
<dbReference type="InterPro" id="IPR040771">
    <property type="entry name" value="TLP1_add_C"/>
</dbReference>
<feature type="domain" description="Thiolase-like protein type 1 additional C-terminal" evidence="4">
    <location>
        <begin position="421"/>
        <end position="503"/>
    </location>
</feature>
<dbReference type="EMBL" id="CP055900">
    <property type="protein sequence ID" value="QKX58924.1"/>
    <property type="molecule type" value="Genomic_DNA"/>
</dbReference>
<dbReference type="Gene3D" id="3.40.47.10">
    <property type="match status" value="1"/>
</dbReference>
<dbReference type="InterPro" id="IPR016039">
    <property type="entry name" value="Thiolase-like"/>
</dbReference>
<dbReference type="Gene3D" id="2.40.50.840">
    <property type="match status" value="1"/>
</dbReference>
<evidence type="ECO:0000313" key="6">
    <source>
        <dbReference type="Proteomes" id="UP000509510"/>
    </source>
</evidence>
<dbReference type="PANTHER" id="PTHR18919">
    <property type="entry name" value="ACETYL-COA C-ACYLTRANSFERASE"/>
    <property type="match status" value="1"/>
</dbReference>
<dbReference type="CDD" id="cd00829">
    <property type="entry name" value="SCP-x_thiolase"/>
    <property type="match status" value="1"/>
</dbReference>
<organism evidence="5 6">
    <name type="scientific">Talaromyces rugulosus</name>
    <name type="common">Penicillium rugulosum</name>
    <dbReference type="NCBI Taxonomy" id="121627"/>
    <lineage>
        <taxon>Eukaryota</taxon>
        <taxon>Fungi</taxon>
        <taxon>Dikarya</taxon>
        <taxon>Ascomycota</taxon>
        <taxon>Pezizomycotina</taxon>
        <taxon>Eurotiomycetes</taxon>
        <taxon>Eurotiomycetidae</taxon>
        <taxon>Eurotiales</taxon>
        <taxon>Trichocomaceae</taxon>
        <taxon>Talaromyces</taxon>
        <taxon>Talaromyces sect. Islandici</taxon>
    </lineage>
</organism>
<protein>
    <recommendedName>
        <fullName evidence="4">Thiolase-like protein type 1 additional C-terminal domain-containing protein</fullName>
    </recommendedName>
</protein>